<keyword evidence="2" id="KW-0472">Membrane</keyword>
<evidence type="ECO:0000256" key="1">
    <source>
        <dbReference type="SAM" id="MobiDB-lite"/>
    </source>
</evidence>
<reference evidence="4" key="1">
    <citation type="journal article" date="2019" name="Int. J. Syst. Evol. Microbiol.">
        <title>The Global Catalogue of Microorganisms (GCM) 10K type strain sequencing project: providing services to taxonomists for standard genome sequencing and annotation.</title>
        <authorList>
            <consortium name="The Broad Institute Genomics Platform"/>
            <consortium name="The Broad Institute Genome Sequencing Center for Infectious Disease"/>
            <person name="Wu L."/>
            <person name="Ma J."/>
        </authorList>
    </citation>
    <scope>NUCLEOTIDE SEQUENCE [LARGE SCALE GENOMIC DNA]</scope>
    <source>
        <strain evidence="4">CCUG 57508</strain>
    </source>
</reference>
<proteinExistence type="predicted"/>
<feature type="transmembrane region" description="Helical" evidence="2">
    <location>
        <begin position="42"/>
        <end position="65"/>
    </location>
</feature>
<dbReference type="Proteomes" id="UP001597046">
    <property type="component" value="Unassembled WGS sequence"/>
</dbReference>
<evidence type="ECO:0008006" key="5">
    <source>
        <dbReference type="Google" id="ProtNLM"/>
    </source>
</evidence>
<organism evidence="3 4">
    <name type="scientific">Terrabacter terrigena</name>
    <dbReference type="NCBI Taxonomy" id="574718"/>
    <lineage>
        <taxon>Bacteria</taxon>
        <taxon>Bacillati</taxon>
        <taxon>Actinomycetota</taxon>
        <taxon>Actinomycetes</taxon>
        <taxon>Micrococcales</taxon>
        <taxon>Intrasporangiaceae</taxon>
        <taxon>Terrabacter</taxon>
    </lineage>
</organism>
<feature type="transmembrane region" description="Helical" evidence="2">
    <location>
        <begin position="72"/>
        <end position="90"/>
    </location>
</feature>
<gene>
    <name evidence="3" type="ORF">ACFQ2V_07510</name>
</gene>
<evidence type="ECO:0000256" key="2">
    <source>
        <dbReference type="SAM" id="Phobius"/>
    </source>
</evidence>
<evidence type="ECO:0000313" key="4">
    <source>
        <dbReference type="Proteomes" id="UP001597046"/>
    </source>
</evidence>
<accession>A0ABW3MV65</accession>
<keyword evidence="2" id="KW-1133">Transmembrane helix</keyword>
<comment type="caution">
    <text evidence="3">The sequence shown here is derived from an EMBL/GenBank/DDBJ whole genome shotgun (WGS) entry which is preliminary data.</text>
</comment>
<feature type="region of interest" description="Disordered" evidence="1">
    <location>
        <begin position="109"/>
        <end position="146"/>
    </location>
</feature>
<keyword evidence="4" id="KW-1185">Reference proteome</keyword>
<keyword evidence="2" id="KW-0812">Transmembrane</keyword>
<evidence type="ECO:0000313" key="3">
    <source>
        <dbReference type="EMBL" id="MFD1054147.1"/>
    </source>
</evidence>
<dbReference type="RefSeq" id="WP_386052038.1">
    <property type="nucleotide sequence ID" value="NZ_JBHTKH010000003.1"/>
</dbReference>
<dbReference type="SUPFAM" id="SSF103473">
    <property type="entry name" value="MFS general substrate transporter"/>
    <property type="match status" value="1"/>
</dbReference>
<protein>
    <recommendedName>
        <fullName evidence="5">MFS transporter</fullName>
    </recommendedName>
</protein>
<name>A0ABW3MV65_9MICO</name>
<dbReference type="InterPro" id="IPR036259">
    <property type="entry name" value="MFS_trans_sf"/>
</dbReference>
<sequence length="164" mass="17552">MSLQALVVVVLHGTAADVGWLNAARSLPYLVLGLLVDGRRRLPLMVGTYIVQAVLLLTVPLLWWLELLSLPTLMVIVTLSGTAAVINGAAEMSFLPRLLEPRRGVSLRGGGGGPRCHADPQRPRCRVAAQTGTDDARPGPPRPRAQRVKVRWVTPLGVDTASTA</sequence>
<dbReference type="EMBL" id="JBHTKH010000003">
    <property type="protein sequence ID" value="MFD1054147.1"/>
    <property type="molecule type" value="Genomic_DNA"/>
</dbReference>